<comment type="caution">
    <text evidence="1">The sequence shown here is derived from an EMBL/GenBank/DDBJ whole genome shotgun (WGS) entry which is preliminary data.</text>
</comment>
<evidence type="ECO:0000313" key="1">
    <source>
        <dbReference type="EMBL" id="OMJ89351.1"/>
    </source>
</evidence>
<name>A0A1R2CK38_9CILI</name>
<sequence length="392" mass="46648">MAFSHHSRKLSEGSKPRLLSDTYFEKKQNHKRTSSLTRDTSIEKPYILNEKKNSSNMKDCLKQIIENISMLSKQTRKQEKQLLLVFAVIIDNDCENLTDSEISRKLVTSEFLLKLRVFTSTMALSLKNQNRKTVERIHKAYKIYSDINFTLYGYSIIKLVLSFIEKTFDVFGLRYKKVKIIDYFDEAPVDKKIRSTSLKKYIEQKNIPDPQYETTKDDEEFIYTNPDIRDYEGIFDHDIPIILQTEPDYKEILQKKFLEKHSAVNPYNFKKKQEIEKKPFTNVMKMKAFDGPKGSKVEKLNKFNSRLKMFRKFEDKFVDFMVKKCKGRYRADEINDWVKVHKNNLIDEFLGELKKDNEIVSENKSQGIYTHFHEKKIMQEMIRRIRDIIKSL</sequence>
<dbReference type="Proteomes" id="UP000187209">
    <property type="component" value="Unassembled WGS sequence"/>
</dbReference>
<protein>
    <submittedName>
        <fullName evidence="1">Uncharacterized protein</fullName>
    </submittedName>
</protein>
<reference evidence="1 2" key="1">
    <citation type="submission" date="2016-11" db="EMBL/GenBank/DDBJ databases">
        <title>The macronuclear genome of Stentor coeruleus: a giant cell with tiny introns.</title>
        <authorList>
            <person name="Slabodnick M."/>
            <person name="Ruby J.G."/>
            <person name="Reiff S.B."/>
            <person name="Swart E.C."/>
            <person name="Gosai S."/>
            <person name="Prabakaran S."/>
            <person name="Witkowska E."/>
            <person name="Larue G.E."/>
            <person name="Fisher S."/>
            <person name="Freeman R.M."/>
            <person name="Gunawardena J."/>
            <person name="Chu W."/>
            <person name="Stover N.A."/>
            <person name="Gregory B.D."/>
            <person name="Nowacki M."/>
            <person name="Derisi J."/>
            <person name="Roy S.W."/>
            <person name="Marshall W.F."/>
            <person name="Sood P."/>
        </authorList>
    </citation>
    <scope>NUCLEOTIDE SEQUENCE [LARGE SCALE GENOMIC DNA]</scope>
    <source>
        <strain evidence="1">WM001</strain>
    </source>
</reference>
<evidence type="ECO:0000313" key="2">
    <source>
        <dbReference type="Proteomes" id="UP000187209"/>
    </source>
</evidence>
<accession>A0A1R2CK38</accession>
<organism evidence="1 2">
    <name type="scientific">Stentor coeruleus</name>
    <dbReference type="NCBI Taxonomy" id="5963"/>
    <lineage>
        <taxon>Eukaryota</taxon>
        <taxon>Sar</taxon>
        <taxon>Alveolata</taxon>
        <taxon>Ciliophora</taxon>
        <taxon>Postciliodesmatophora</taxon>
        <taxon>Heterotrichea</taxon>
        <taxon>Heterotrichida</taxon>
        <taxon>Stentoridae</taxon>
        <taxon>Stentor</taxon>
    </lineage>
</organism>
<proteinExistence type="predicted"/>
<keyword evidence="2" id="KW-1185">Reference proteome</keyword>
<dbReference type="AlphaFoldDB" id="A0A1R2CK38"/>
<gene>
    <name evidence="1" type="ORF">SteCoe_8556</name>
</gene>
<dbReference type="EMBL" id="MPUH01000128">
    <property type="protein sequence ID" value="OMJ89351.1"/>
    <property type="molecule type" value="Genomic_DNA"/>
</dbReference>